<dbReference type="InterPro" id="IPR042099">
    <property type="entry name" value="ANL_N_sf"/>
</dbReference>
<dbReference type="InterPro" id="IPR000873">
    <property type="entry name" value="AMP-dep_synth/lig_dom"/>
</dbReference>
<keyword evidence="4" id="KW-0436">Ligase</keyword>
<dbReference type="GO" id="GO:0018861">
    <property type="term" value="F:4-chlorobenzoate-CoA ligase activity"/>
    <property type="evidence" value="ECO:0007669"/>
    <property type="project" value="UniProtKB-EC"/>
</dbReference>
<name>A0A5K1I1Z0_9GAMM</name>
<dbReference type="PANTHER" id="PTHR45398:SF1">
    <property type="entry name" value="ENZYME, PUTATIVE (JCVI)-RELATED"/>
    <property type="match status" value="1"/>
</dbReference>
<dbReference type="Pfam" id="PF00501">
    <property type="entry name" value="AMP-binding"/>
    <property type="match status" value="1"/>
</dbReference>
<dbReference type="InterPro" id="IPR054545">
    <property type="entry name" value="ApeI-like"/>
</dbReference>
<dbReference type="InterPro" id="IPR029069">
    <property type="entry name" value="HotDog_dom_sf"/>
</dbReference>
<feature type="domain" description="ApeI dehydratase-like" evidence="3">
    <location>
        <begin position="458"/>
        <end position="550"/>
    </location>
</feature>
<organism evidence="4 5">
    <name type="scientific">Halomonas lysinitropha</name>
    <dbReference type="NCBI Taxonomy" id="2607506"/>
    <lineage>
        <taxon>Bacteria</taxon>
        <taxon>Pseudomonadati</taxon>
        <taxon>Pseudomonadota</taxon>
        <taxon>Gammaproteobacteria</taxon>
        <taxon>Oceanospirillales</taxon>
        <taxon>Halomonadaceae</taxon>
        <taxon>Halomonas</taxon>
    </lineage>
</organism>
<dbReference type="Gene3D" id="3.10.129.10">
    <property type="entry name" value="Hotdog Thioesterase"/>
    <property type="match status" value="1"/>
</dbReference>
<evidence type="ECO:0000259" key="2">
    <source>
        <dbReference type="Pfam" id="PF13193"/>
    </source>
</evidence>
<protein>
    <submittedName>
        <fullName evidence="4">4-chlorobenzoate--CoA ligase</fullName>
        <ecNumber evidence="4">6.2.1.33</ecNumber>
    </submittedName>
</protein>
<dbReference type="SUPFAM" id="SSF54637">
    <property type="entry name" value="Thioesterase/thiol ester dehydrase-isomerase"/>
    <property type="match status" value="1"/>
</dbReference>
<dbReference type="Gene3D" id="3.30.300.30">
    <property type="match status" value="1"/>
</dbReference>
<evidence type="ECO:0000313" key="5">
    <source>
        <dbReference type="Proteomes" id="UP000326725"/>
    </source>
</evidence>
<dbReference type="AlphaFoldDB" id="A0A5K1I1Z0"/>
<evidence type="ECO:0000259" key="3">
    <source>
        <dbReference type="Pfam" id="PF22818"/>
    </source>
</evidence>
<dbReference type="EMBL" id="CABVOU010000014">
    <property type="protein sequence ID" value="VVZ94148.1"/>
    <property type="molecule type" value="Genomic_DNA"/>
</dbReference>
<dbReference type="Pfam" id="PF22818">
    <property type="entry name" value="ApeI-like"/>
    <property type="match status" value="1"/>
</dbReference>
<accession>A0A5K1I1Z0</accession>
<sequence>MTFTPLSQAPWRRPAPHVRALPSDWVSPASLPARVGAWRRWLAGRPGGQWLLYQRNPGEFCSALIALWESGRVAVLPADDRPETLARLANEVEGTLPDAPDVPEVVGQDIPPPLALSPSSTAVVLYTSGSTGDPISLAKRFDQLDAELAAHAKLWPLTGTAVISQVSHQHIYGLLTGILHPLCAGVPFCGDTSRYPEVLAARLEEAGSAERKSVVVSSPAHLSRLPDHLPWAQRLAPCRVFSSGAPLAAVHARQAEHLLHAPVVEIYGSTETGGIAQRRQTRSSTWDPLPGVRLSFKGERLLLRSAFLDTPDAWWQQPDRVAPAANGFALLGRADRLVKIAGKRVSLAHIERTLAETPEVTEARCVDLGRSDGRLGVVIALISEAIPHCHEARRDLIKRLRARLSKHLEPVAIPRYWRFVEVLPCNPQGKLDQGLIRRLFADLDDTRAPRWLGELSSGADTCTLTLEVPERLAYLEGHFEDYPLVPGVVMVQWAIELARESFGQQGDFQGLERLKFQRPLQPGIRFSLDLTRREDGIAFAFISREGRHCAGRVRLRYQDGVGASHE</sequence>
<dbReference type="EC" id="6.2.1.33" evidence="4"/>
<evidence type="ECO:0000259" key="1">
    <source>
        <dbReference type="Pfam" id="PF00501"/>
    </source>
</evidence>
<dbReference type="PANTHER" id="PTHR45398">
    <property type="match status" value="1"/>
</dbReference>
<dbReference type="InterPro" id="IPR025110">
    <property type="entry name" value="AMP-bd_C"/>
</dbReference>
<keyword evidence="5" id="KW-1185">Reference proteome</keyword>
<dbReference type="SUPFAM" id="SSF56801">
    <property type="entry name" value="Acetyl-CoA synthetase-like"/>
    <property type="match status" value="1"/>
</dbReference>
<feature type="domain" description="AMP-dependent synthetase/ligase" evidence="1">
    <location>
        <begin position="100"/>
        <end position="278"/>
    </location>
</feature>
<proteinExistence type="predicted"/>
<dbReference type="Gene3D" id="3.40.50.12780">
    <property type="entry name" value="N-terminal domain of ligase-like"/>
    <property type="match status" value="1"/>
</dbReference>
<feature type="domain" description="AMP-binding enzyme C-terminal" evidence="2">
    <location>
        <begin position="350"/>
        <end position="430"/>
    </location>
</feature>
<dbReference type="RefSeq" id="WP_225809624.1">
    <property type="nucleotide sequence ID" value="NZ_CABVOU010000014.1"/>
</dbReference>
<dbReference type="InterPro" id="IPR045851">
    <property type="entry name" value="AMP-bd_C_sf"/>
</dbReference>
<gene>
    <name evidence="4" type="ORF">HALO32_00198</name>
</gene>
<reference evidence="4 5" key="1">
    <citation type="submission" date="2019-09" db="EMBL/GenBank/DDBJ databases">
        <authorList>
            <person name="Criscuolo A."/>
        </authorList>
    </citation>
    <scope>NUCLEOTIDE SEQUENCE [LARGE SCALE GENOMIC DNA]</scope>
    <source>
        <strain evidence="5">3(2)</strain>
    </source>
</reference>
<evidence type="ECO:0000313" key="4">
    <source>
        <dbReference type="EMBL" id="VVZ94148.1"/>
    </source>
</evidence>
<dbReference type="Pfam" id="PF13193">
    <property type="entry name" value="AMP-binding_C"/>
    <property type="match status" value="1"/>
</dbReference>
<dbReference type="Proteomes" id="UP000326725">
    <property type="component" value="Unassembled WGS sequence"/>
</dbReference>